<name>A0AAD7K6R7_9AGAR</name>
<comment type="caution">
    <text evidence="1">The sequence shown here is derived from an EMBL/GenBank/DDBJ whole genome shotgun (WGS) entry which is preliminary data.</text>
</comment>
<dbReference type="EMBL" id="JARJLG010000011">
    <property type="protein sequence ID" value="KAJ7776853.1"/>
    <property type="molecule type" value="Genomic_DNA"/>
</dbReference>
<sequence length="457" mass="52502">MVEIRAQIRTFDPRHYGLAFPDVQPYLYECARPPFATSPEETLNAVQTITTNIIIQWFNFPVNTLSRQQAWFVHVLLKTVGSNALLLDEVWSAYISLRKNVLGALKRKDEIGEENDEDNDNPLVASEQLLARFLVFLRDAAALQGSMQHPNEFQQHLMERMDYIYPFRELAPSRQRSLQSDGPFTPERARTDAGMFSGAVYRGITFGTEFQFEYSNFFEDIEEFNAVKKQATEIYMEENLCNPPANFFCDSAAFGPPNHQRKIELADIYAKNLTSSSWEAKFKNRAQVPFMECWSWLKDGKQFPVLGPLAGYLLTADLSYTGAVTPPTLDEMITIVWELNKGAVAGLEELHLIPLRTESEGGHKAKADKVAVGRALRLLYRRLQRELSKEMKQSVAFDVIVLEHALCKFSRCLVKNWFRMVPGKKYFKRKRLRTPPRTKASGIRRKGEHDCRFGMYI</sequence>
<proteinExistence type="predicted"/>
<evidence type="ECO:0000313" key="1">
    <source>
        <dbReference type="EMBL" id="KAJ7776853.1"/>
    </source>
</evidence>
<evidence type="ECO:0000313" key="2">
    <source>
        <dbReference type="Proteomes" id="UP001215280"/>
    </source>
</evidence>
<gene>
    <name evidence="1" type="ORF">DFH07DRAFT_731461</name>
</gene>
<accession>A0AAD7K6R7</accession>
<reference evidence="1" key="1">
    <citation type="submission" date="2023-03" db="EMBL/GenBank/DDBJ databases">
        <title>Massive genome expansion in bonnet fungi (Mycena s.s.) driven by repeated elements and novel gene families across ecological guilds.</title>
        <authorList>
            <consortium name="Lawrence Berkeley National Laboratory"/>
            <person name="Harder C.B."/>
            <person name="Miyauchi S."/>
            <person name="Viragh M."/>
            <person name="Kuo A."/>
            <person name="Thoen E."/>
            <person name="Andreopoulos B."/>
            <person name="Lu D."/>
            <person name="Skrede I."/>
            <person name="Drula E."/>
            <person name="Henrissat B."/>
            <person name="Morin E."/>
            <person name="Kohler A."/>
            <person name="Barry K."/>
            <person name="LaButti K."/>
            <person name="Morin E."/>
            <person name="Salamov A."/>
            <person name="Lipzen A."/>
            <person name="Mereny Z."/>
            <person name="Hegedus B."/>
            <person name="Baldrian P."/>
            <person name="Stursova M."/>
            <person name="Weitz H."/>
            <person name="Taylor A."/>
            <person name="Grigoriev I.V."/>
            <person name="Nagy L.G."/>
            <person name="Martin F."/>
            <person name="Kauserud H."/>
        </authorList>
    </citation>
    <scope>NUCLEOTIDE SEQUENCE</scope>
    <source>
        <strain evidence="1">CBHHK188m</strain>
    </source>
</reference>
<protein>
    <submittedName>
        <fullName evidence="1">Uncharacterized protein</fullName>
    </submittedName>
</protein>
<keyword evidence="2" id="KW-1185">Reference proteome</keyword>
<dbReference type="AlphaFoldDB" id="A0AAD7K6R7"/>
<dbReference type="Proteomes" id="UP001215280">
    <property type="component" value="Unassembled WGS sequence"/>
</dbReference>
<organism evidence="1 2">
    <name type="scientific">Mycena maculata</name>
    <dbReference type="NCBI Taxonomy" id="230809"/>
    <lineage>
        <taxon>Eukaryota</taxon>
        <taxon>Fungi</taxon>
        <taxon>Dikarya</taxon>
        <taxon>Basidiomycota</taxon>
        <taxon>Agaricomycotina</taxon>
        <taxon>Agaricomycetes</taxon>
        <taxon>Agaricomycetidae</taxon>
        <taxon>Agaricales</taxon>
        <taxon>Marasmiineae</taxon>
        <taxon>Mycenaceae</taxon>
        <taxon>Mycena</taxon>
    </lineage>
</organism>